<dbReference type="Proteomes" id="UP000755667">
    <property type="component" value="Unassembled WGS sequence"/>
</dbReference>
<feature type="transmembrane region" description="Helical" evidence="6">
    <location>
        <begin position="155"/>
        <end position="174"/>
    </location>
</feature>
<evidence type="ECO:0000256" key="1">
    <source>
        <dbReference type="ARBA" id="ARBA00004651"/>
    </source>
</evidence>
<evidence type="ECO:0000256" key="6">
    <source>
        <dbReference type="SAM" id="Phobius"/>
    </source>
</evidence>
<comment type="caution">
    <text evidence="7">The sequence shown here is derived from an EMBL/GenBank/DDBJ whole genome shotgun (WGS) entry which is preliminary data.</text>
</comment>
<reference evidence="7 10" key="1">
    <citation type="submission" date="2021-01" db="EMBL/GenBank/DDBJ databases">
        <title>Diatom-associated Roseobacters Show Island Model of Population Structure.</title>
        <authorList>
            <person name="Qu L."/>
            <person name="Feng X."/>
            <person name="Chen Y."/>
            <person name="Li L."/>
            <person name="Wang X."/>
            <person name="Hu Z."/>
            <person name="Wang H."/>
            <person name="Luo H."/>
        </authorList>
    </citation>
    <scope>NUCLEOTIDE SEQUENCE</scope>
    <source>
        <strain evidence="8 10">CC28-63</strain>
        <strain evidence="7">CC28-69</strain>
    </source>
</reference>
<evidence type="ECO:0000313" key="9">
    <source>
        <dbReference type="Proteomes" id="UP000755667"/>
    </source>
</evidence>
<dbReference type="EMBL" id="JAFBXE010000007">
    <property type="protein sequence ID" value="MBM2413149.1"/>
    <property type="molecule type" value="Genomic_DNA"/>
</dbReference>
<keyword evidence="2" id="KW-1003">Cell membrane</keyword>
<feature type="transmembrane region" description="Helical" evidence="6">
    <location>
        <begin position="332"/>
        <end position="351"/>
    </location>
</feature>
<dbReference type="Proteomes" id="UP000809440">
    <property type="component" value="Unassembled WGS sequence"/>
</dbReference>
<feature type="transmembrane region" description="Helical" evidence="6">
    <location>
        <begin position="59"/>
        <end position="81"/>
    </location>
</feature>
<proteinExistence type="predicted"/>
<feature type="transmembrane region" description="Helical" evidence="6">
    <location>
        <begin position="363"/>
        <end position="381"/>
    </location>
</feature>
<keyword evidence="5 6" id="KW-0472">Membrane</keyword>
<comment type="subcellular location">
    <subcellularLocation>
        <location evidence="1">Cell membrane</location>
        <topology evidence="1">Multi-pass membrane protein</topology>
    </subcellularLocation>
</comment>
<dbReference type="GO" id="GO:0055085">
    <property type="term" value="P:transmembrane transport"/>
    <property type="evidence" value="ECO:0007669"/>
    <property type="project" value="InterPro"/>
</dbReference>
<dbReference type="OrthoDB" id="8477889at2"/>
<evidence type="ECO:0000256" key="2">
    <source>
        <dbReference type="ARBA" id="ARBA00022475"/>
    </source>
</evidence>
<dbReference type="GO" id="GO:0015920">
    <property type="term" value="P:lipopolysaccharide transport"/>
    <property type="evidence" value="ECO:0007669"/>
    <property type="project" value="TreeGrafter"/>
</dbReference>
<evidence type="ECO:0000313" key="8">
    <source>
        <dbReference type="EMBL" id="MBM2417817.1"/>
    </source>
</evidence>
<dbReference type="AlphaFoldDB" id="A0A9Q2PAX4"/>
<dbReference type="EMBL" id="JAFBXF010000007">
    <property type="protein sequence ID" value="MBM2417817.1"/>
    <property type="molecule type" value="Genomic_DNA"/>
</dbReference>
<accession>A0A9Q2PAX4</accession>
<evidence type="ECO:0000313" key="10">
    <source>
        <dbReference type="Proteomes" id="UP000809440"/>
    </source>
</evidence>
<protein>
    <submittedName>
        <fullName evidence="7">LPS export ABC transporter permease LptF</fullName>
    </submittedName>
</protein>
<keyword evidence="3 6" id="KW-0812">Transmembrane</keyword>
<evidence type="ECO:0000256" key="4">
    <source>
        <dbReference type="ARBA" id="ARBA00022989"/>
    </source>
</evidence>
<keyword evidence="10" id="KW-1185">Reference proteome</keyword>
<name>A0A9Q2PAX4_9RHOB</name>
<sequence>MRVREVPPCSAPYVGLDIGVAPVHAVDQRLVLPQTLDYGPSRPTLCRVKGSALPRFDRYVLSQLMVLFGFFALVLVAVYWVNRAVVLFDRLIADGHSAGVFLEFTALSLPGVIALVLPMASFAAAVYVTNRLMGDSELTVVQATGYSPWRLARPVAMFGLIVALMMSALTHVLVPASMAQLKEREVEISGSVSARLLREGAFLHPGPGVTFFIRDITPEGELRDVYLSDRRQDDREVTYTAERAYVVQAEEGPRLVMVSGLAQTLRPDTRTLSTTLFQDFTYDISTLIVQNQNLSLRPRHLPTWDLLTRPEAMAALTEVPRARINEELHGRFQQALLGLVAALIGFSTLLTGSFSRFGVGRQIVVAIFLLVLIKLVESAVTDPTRNSAALWPLIYLPSVVGIAMAVGVLHLAARPFRKPRGAAMTEVSA</sequence>
<dbReference type="PANTHER" id="PTHR33529:SF6">
    <property type="entry name" value="YJGP_YJGQ FAMILY PERMEASE"/>
    <property type="match status" value="1"/>
</dbReference>
<feature type="transmembrane region" description="Helical" evidence="6">
    <location>
        <begin position="393"/>
        <end position="413"/>
    </location>
</feature>
<evidence type="ECO:0000256" key="3">
    <source>
        <dbReference type="ARBA" id="ARBA00022692"/>
    </source>
</evidence>
<dbReference type="NCBIfam" id="TIGR04407">
    <property type="entry name" value="LptF_YjgP"/>
    <property type="match status" value="1"/>
</dbReference>
<keyword evidence="4 6" id="KW-1133">Transmembrane helix</keyword>
<dbReference type="InterPro" id="IPR030922">
    <property type="entry name" value="LptF"/>
</dbReference>
<feature type="transmembrane region" description="Helical" evidence="6">
    <location>
        <begin position="101"/>
        <end position="128"/>
    </location>
</feature>
<evidence type="ECO:0000313" key="7">
    <source>
        <dbReference type="EMBL" id="MBM2413149.1"/>
    </source>
</evidence>
<gene>
    <name evidence="7" type="primary">lptF</name>
    <name evidence="7" type="ORF">JQX41_12600</name>
    <name evidence="8" type="ORF">JQX48_12605</name>
</gene>
<dbReference type="GO" id="GO:0043190">
    <property type="term" value="C:ATP-binding cassette (ABC) transporter complex"/>
    <property type="evidence" value="ECO:0007669"/>
    <property type="project" value="InterPro"/>
</dbReference>
<dbReference type="PANTHER" id="PTHR33529">
    <property type="entry name" value="SLR0882 PROTEIN-RELATED"/>
    <property type="match status" value="1"/>
</dbReference>
<dbReference type="Pfam" id="PF03739">
    <property type="entry name" value="LptF_LptG"/>
    <property type="match status" value="1"/>
</dbReference>
<evidence type="ECO:0000256" key="5">
    <source>
        <dbReference type="ARBA" id="ARBA00023136"/>
    </source>
</evidence>
<organism evidence="7 9">
    <name type="scientific">Marivita cryptomonadis</name>
    <dbReference type="NCBI Taxonomy" id="505252"/>
    <lineage>
        <taxon>Bacteria</taxon>
        <taxon>Pseudomonadati</taxon>
        <taxon>Pseudomonadota</taxon>
        <taxon>Alphaproteobacteria</taxon>
        <taxon>Rhodobacterales</taxon>
        <taxon>Roseobacteraceae</taxon>
        <taxon>Marivita</taxon>
    </lineage>
</organism>
<dbReference type="InterPro" id="IPR005495">
    <property type="entry name" value="LptG/LptF_permease"/>
</dbReference>